<accession>A0A5S4GUT0</accession>
<gene>
    <name evidence="1" type="ORF">ETD85_09925</name>
</gene>
<protein>
    <submittedName>
        <fullName evidence="1">Uncharacterized protein</fullName>
    </submittedName>
</protein>
<dbReference type="AlphaFoldDB" id="A0A5S4GUT0"/>
<organism evidence="1 2">
    <name type="scientific">Nonomuraea zeae</name>
    <dbReference type="NCBI Taxonomy" id="1642303"/>
    <lineage>
        <taxon>Bacteria</taxon>
        <taxon>Bacillati</taxon>
        <taxon>Actinomycetota</taxon>
        <taxon>Actinomycetes</taxon>
        <taxon>Streptosporangiales</taxon>
        <taxon>Streptosporangiaceae</taxon>
        <taxon>Nonomuraea</taxon>
    </lineage>
</organism>
<name>A0A5S4GUT0_9ACTN</name>
<reference evidence="1 2" key="1">
    <citation type="submission" date="2019-05" db="EMBL/GenBank/DDBJ databases">
        <title>Draft genome sequence of Nonomuraea zeae DSM 100528.</title>
        <authorList>
            <person name="Saricaoglu S."/>
            <person name="Isik K."/>
        </authorList>
    </citation>
    <scope>NUCLEOTIDE SEQUENCE [LARGE SCALE GENOMIC DNA]</scope>
    <source>
        <strain evidence="1 2">DSM 100528</strain>
    </source>
</reference>
<dbReference type="RefSeq" id="WP_138689335.1">
    <property type="nucleotide sequence ID" value="NZ_JBHSAZ010000107.1"/>
</dbReference>
<proteinExistence type="predicted"/>
<sequence length="103" mass="11185">MFLIAATLADSPHPALPDVDVVTDVFWSLSTPADGVLQHLRLAAQARIEIVAFLQAQDGPAALTGIRNLCHRVISSSPYLKGWEIHSVELLELKTDVIMPDEG</sequence>
<dbReference type="EMBL" id="VCKX01000022">
    <property type="protein sequence ID" value="TMR36706.1"/>
    <property type="molecule type" value="Genomic_DNA"/>
</dbReference>
<keyword evidence="2" id="KW-1185">Reference proteome</keyword>
<evidence type="ECO:0000313" key="1">
    <source>
        <dbReference type="EMBL" id="TMR36706.1"/>
    </source>
</evidence>
<dbReference type="Proteomes" id="UP000306628">
    <property type="component" value="Unassembled WGS sequence"/>
</dbReference>
<evidence type="ECO:0000313" key="2">
    <source>
        <dbReference type="Proteomes" id="UP000306628"/>
    </source>
</evidence>
<comment type="caution">
    <text evidence="1">The sequence shown here is derived from an EMBL/GenBank/DDBJ whole genome shotgun (WGS) entry which is preliminary data.</text>
</comment>